<accession>L2GLW1</accession>
<feature type="compositionally biased region" description="Polar residues" evidence="1">
    <location>
        <begin position="55"/>
        <end position="73"/>
    </location>
</feature>
<dbReference type="VEuPathDB" id="MicrosporidiaDB:VICG_01062"/>
<feature type="compositionally biased region" description="Polar residues" evidence="1">
    <location>
        <begin position="800"/>
        <end position="821"/>
    </location>
</feature>
<dbReference type="OrthoDB" id="2196217at2759"/>
<feature type="region of interest" description="Disordered" evidence="1">
    <location>
        <begin position="138"/>
        <end position="191"/>
    </location>
</feature>
<organism evidence="2 3">
    <name type="scientific">Vittaforma corneae (strain ATCC 50505)</name>
    <name type="common">Microsporidian parasite</name>
    <name type="synonym">Nosema corneum</name>
    <dbReference type="NCBI Taxonomy" id="993615"/>
    <lineage>
        <taxon>Eukaryota</taxon>
        <taxon>Fungi</taxon>
        <taxon>Fungi incertae sedis</taxon>
        <taxon>Microsporidia</taxon>
        <taxon>Nosematidae</taxon>
        <taxon>Vittaforma</taxon>
    </lineage>
</organism>
<dbReference type="AlphaFoldDB" id="L2GLW1"/>
<sequence length="992" mass="110477">MDQKNRKDTLNDESFEDIISWGSPLSRDSDNITSSPNTPVNSALDFLDDEEDFQIMNTAKNSGKSSGKGNQISGLAMKHEAKPDAFGSTTSENTSDRLTTSETYSSNIGEVKELNIISRSLFDSDEAEDFGILKNVQGKKATDKEECEPNAKDQPQLAPVPTISSSTDSDNDTKNPRTMQNDIEDTLNSDFDFSPSSIENICKSTANNETKPRISDNETKTAPNIAESFTDEDATSHFTLSDSHEKAPKFTDFLSSESEDFNISASVHEKPNVSSSQQSGVNSHINLPVSSENKDIYYETLAVDENQPKDATLQENEKRAEHVFLDQDGTNNSSINFNNEPEDAHGTSTRTVHFSDRKDLGNNMPVGVHMLTTKNATADLRTISGTVRMVPESHEFTSTNSLGPSQSTKPQSTILVKHIGDVIIKYYRTTTKRYSSHSLVDKVIYIIETHRPAIAEINDNSFKNRTIVDIANSHIKNIQSDYSKIKDILKLRDEEIFIHNVTFSICKEDLNSLVSDKKTLFSTTEDVYKHIENAKSLSPLELNVLRYKMGLGYSLRSKDLSPNLLRQVVHIDNPELTKTFILSQTNRIVFLIIFFKLGMINLKDFEFIYSKNLFYQYVLSKIGVNSVKTKEPRNKWNVRNIVDFGISKILNVEKPRMQDSPLEDIARSGKGIIIPQKKDIVKVENSFMINGKGEKNGNSSVIENTSNKLSTNKIEDDSSLLTKEANWPVKQSSLSPNVPKSSIFDESDEEENLFDRVKPSSIESNAPSTSATASILLSPSEPKKDPASKVNKGAAFKPTVSASSLEKNDATTENSALTRTVNESKDNSTLKSDVEQPQLPIESDTDRGHDDLVSAPEEASQSDVPNQHQLYKKKFSKSFADIFTLEGSNTVNDNVDVSSYVSDVLETDKPIFHTDDSETKGSVISNLFGFFKKKGSEPRKAKDDLVQSRISRPLKAEIQAPEKKERKIIQSSYANMKESQNVDIPGFKPAKK</sequence>
<dbReference type="Proteomes" id="UP000011082">
    <property type="component" value="Unassembled WGS sequence"/>
</dbReference>
<dbReference type="RefSeq" id="XP_007604508.1">
    <property type="nucleotide sequence ID" value="XM_007604446.1"/>
</dbReference>
<feature type="compositionally biased region" description="Polar residues" evidence="1">
    <location>
        <begin position="87"/>
        <end position="106"/>
    </location>
</feature>
<dbReference type="GeneID" id="19881773"/>
<evidence type="ECO:0000313" key="3">
    <source>
        <dbReference type="Proteomes" id="UP000011082"/>
    </source>
</evidence>
<protein>
    <submittedName>
        <fullName evidence="2">Uncharacterized protein</fullName>
    </submittedName>
</protein>
<dbReference type="InParanoid" id="L2GLW1"/>
<dbReference type="HOGENOM" id="CLU_301317_0_0_1"/>
<feature type="compositionally biased region" description="Polar residues" evidence="1">
    <location>
        <begin position="729"/>
        <end position="740"/>
    </location>
</feature>
<reference evidence="3" key="1">
    <citation type="submission" date="2011-05" db="EMBL/GenBank/DDBJ databases">
        <title>The genome sequence of Vittaforma corneae strain ATCC 50505.</title>
        <authorList>
            <consortium name="The Broad Institute Genome Sequencing Platform"/>
            <person name="Cuomo C."/>
            <person name="Didier E."/>
            <person name="Bowers L."/>
            <person name="Young S.K."/>
            <person name="Zeng Q."/>
            <person name="Gargeya S."/>
            <person name="Fitzgerald M."/>
            <person name="Haas B."/>
            <person name="Abouelleil A."/>
            <person name="Alvarado L."/>
            <person name="Arachchi H.M."/>
            <person name="Berlin A."/>
            <person name="Chapman S.B."/>
            <person name="Gearin G."/>
            <person name="Goldberg J."/>
            <person name="Griggs A."/>
            <person name="Gujja S."/>
            <person name="Hansen M."/>
            <person name="Heiman D."/>
            <person name="Howarth C."/>
            <person name="Larimer J."/>
            <person name="Lui A."/>
            <person name="MacDonald P.J.P."/>
            <person name="McCowen C."/>
            <person name="Montmayeur A."/>
            <person name="Murphy C."/>
            <person name="Neiman D."/>
            <person name="Pearson M."/>
            <person name="Priest M."/>
            <person name="Roberts A."/>
            <person name="Saif S."/>
            <person name="Shea T."/>
            <person name="Sisk P."/>
            <person name="Stolte C."/>
            <person name="Sykes S."/>
            <person name="Wortman J."/>
            <person name="Nusbaum C."/>
            <person name="Birren B."/>
        </authorList>
    </citation>
    <scope>NUCLEOTIDE SEQUENCE [LARGE SCALE GENOMIC DNA]</scope>
    <source>
        <strain evidence="3">ATCC 50505</strain>
    </source>
</reference>
<feature type="compositionally biased region" description="Polar residues" evidence="1">
    <location>
        <begin position="31"/>
        <end position="41"/>
    </location>
</feature>
<feature type="compositionally biased region" description="Polar residues" evidence="1">
    <location>
        <begin position="761"/>
        <end position="777"/>
    </location>
</feature>
<feature type="compositionally biased region" description="Basic and acidic residues" evidence="1">
    <location>
        <begin position="140"/>
        <end position="151"/>
    </location>
</feature>
<keyword evidence="3" id="KW-1185">Reference proteome</keyword>
<dbReference type="EMBL" id="JH370137">
    <property type="protein sequence ID" value="ELA41878.1"/>
    <property type="molecule type" value="Genomic_DNA"/>
</dbReference>
<feature type="region of interest" description="Disordered" evidence="1">
    <location>
        <begin position="729"/>
        <end position="865"/>
    </location>
</feature>
<feature type="compositionally biased region" description="Basic and acidic residues" evidence="1">
    <location>
        <begin position="822"/>
        <end position="834"/>
    </location>
</feature>
<feature type="region of interest" description="Disordered" evidence="1">
    <location>
        <begin position="337"/>
        <end position="360"/>
    </location>
</feature>
<gene>
    <name evidence="2" type="ORF">VICG_01062</name>
</gene>
<feature type="region of interest" description="Disordered" evidence="1">
    <location>
        <begin position="1"/>
        <end position="106"/>
    </location>
</feature>
<name>L2GLW1_VITCO</name>
<proteinExistence type="predicted"/>
<evidence type="ECO:0000313" key="2">
    <source>
        <dbReference type="EMBL" id="ELA41878.1"/>
    </source>
</evidence>
<evidence type="ECO:0000256" key="1">
    <source>
        <dbReference type="SAM" id="MobiDB-lite"/>
    </source>
</evidence>
<feature type="compositionally biased region" description="Basic and acidic residues" evidence="1">
    <location>
        <begin position="1"/>
        <end position="10"/>
    </location>
</feature>